<evidence type="ECO:0000256" key="2">
    <source>
        <dbReference type="SAM" id="SignalP"/>
    </source>
</evidence>
<dbReference type="EMBL" id="CANHGI010000005">
    <property type="protein sequence ID" value="CAI5453850.1"/>
    <property type="molecule type" value="Genomic_DNA"/>
</dbReference>
<evidence type="ECO:0000256" key="1">
    <source>
        <dbReference type="SAM" id="Phobius"/>
    </source>
</evidence>
<name>A0A9P1N7B5_9PELO</name>
<protein>
    <recommendedName>
        <fullName evidence="5">Peptidase A2 domain-containing protein</fullName>
    </recommendedName>
</protein>
<dbReference type="Pfam" id="PF13650">
    <property type="entry name" value="Asp_protease_2"/>
    <property type="match status" value="1"/>
</dbReference>
<dbReference type="AlphaFoldDB" id="A0A9P1N7B5"/>
<dbReference type="SUPFAM" id="SSF50630">
    <property type="entry name" value="Acid proteases"/>
    <property type="match status" value="1"/>
</dbReference>
<organism evidence="3 4">
    <name type="scientific">Caenorhabditis angaria</name>
    <dbReference type="NCBI Taxonomy" id="860376"/>
    <lineage>
        <taxon>Eukaryota</taxon>
        <taxon>Metazoa</taxon>
        <taxon>Ecdysozoa</taxon>
        <taxon>Nematoda</taxon>
        <taxon>Chromadorea</taxon>
        <taxon>Rhabditida</taxon>
        <taxon>Rhabditina</taxon>
        <taxon>Rhabditomorpha</taxon>
        <taxon>Rhabditoidea</taxon>
        <taxon>Rhabditidae</taxon>
        <taxon>Peloderinae</taxon>
        <taxon>Caenorhabditis</taxon>
    </lineage>
</organism>
<proteinExistence type="predicted"/>
<keyword evidence="1" id="KW-0472">Membrane</keyword>
<gene>
    <name evidence="3" type="ORF">CAMP_LOCUS16487</name>
</gene>
<dbReference type="InterPro" id="IPR001969">
    <property type="entry name" value="Aspartic_peptidase_AS"/>
</dbReference>
<accession>A0A9P1N7B5</accession>
<dbReference type="InterPro" id="IPR021109">
    <property type="entry name" value="Peptidase_aspartic_dom_sf"/>
</dbReference>
<evidence type="ECO:0008006" key="5">
    <source>
        <dbReference type="Google" id="ProtNLM"/>
    </source>
</evidence>
<dbReference type="GO" id="GO:0006508">
    <property type="term" value="P:proteolysis"/>
    <property type="evidence" value="ECO:0007669"/>
    <property type="project" value="InterPro"/>
</dbReference>
<dbReference type="Gene3D" id="2.40.70.10">
    <property type="entry name" value="Acid Proteases"/>
    <property type="match status" value="1"/>
</dbReference>
<keyword evidence="2" id="KW-0732">Signal</keyword>
<feature type="chain" id="PRO_5040273383" description="Peptidase A2 domain-containing protein" evidence="2">
    <location>
        <begin position="22"/>
        <end position="272"/>
    </location>
</feature>
<keyword evidence="1" id="KW-1133">Transmembrane helix</keyword>
<dbReference type="PROSITE" id="PS00141">
    <property type="entry name" value="ASP_PROTEASE"/>
    <property type="match status" value="1"/>
</dbReference>
<dbReference type="GO" id="GO:0004190">
    <property type="term" value="F:aspartic-type endopeptidase activity"/>
    <property type="evidence" value="ECO:0007669"/>
    <property type="project" value="InterPro"/>
</dbReference>
<feature type="transmembrane region" description="Helical" evidence="1">
    <location>
        <begin position="92"/>
        <end position="118"/>
    </location>
</feature>
<keyword evidence="4" id="KW-1185">Reference proteome</keyword>
<evidence type="ECO:0000313" key="4">
    <source>
        <dbReference type="Proteomes" id="UP001152747"/>
    </source>
</evidence>
<comment type="caution">
    <text evidence="3">The sequence shown here is derived from an EMBL/GenBank/DDBJ whole genome shotgun (WGS) entry which is preliminary data.</text>
</comment>
<evidence type="ECO:0000313" key="3">
    <source>
        <dbReference type="EMBL" id="CAI5453850.1"/>
    </source>
</evidence>
<sequence length="272" mass="31801">MLILKTSFILVFILLLDYINCIRNQKNQYYLEKLSGSEITENEKREKRDVFNDVSNYWNKVKDIVEDIKDRKKKFDQFRADFPKYMEHLKNLIIFLIAVFVFIITIFCCCGCCCRIFLWRMICGCFQTSNRKHNENELPVLMNQTNSITKLWGLDIKLNGIPVRVLLDTGSSISIISKSRMMQLNGILLNEKTMDGIVANRTKMSFLGTTMMQMSFNGVRSYPHKFRVVDDSKITNSIIFGLDSLIQLGFQINFRNKKVSIKNHNYPVRDLV</sequence>
<feature type="signal peptide" evidence="2">
    <location>
        <begin position="1"/>
        <end position="21"/>
    </location>
</feature>
<reference evidence="3" key="1">
    <citation type="submission" date="2022-11" db="EMBL/GenBank/DDBJ databases">
        <authorList>
            <person name="Kikuchi T."/>
        </authorList>
    </citation>
    <scope>NUCLEOTIDE SEQUENCE</scope>
    <source>
        <strain evidence="3">PS1010</strain>
    </source>
</reference>
<dbReference type="Proteomes" id="UP001152747">
    <property type="component" value="Unassembled WGS sequence"/>
</dbReference>
<keyword evidence="1" id="KW-0812">Transmembrane</keyword>